<feature type="transmembrane region" description="Helical" evidence="6">
    <location>
        <begin position="12"/>
        <end position="29"/>
    </location>
</feature>
<dbReference type="PANTHER" id="PTHR23503:SF8">
    <property type="entry name" value="FACILITATED GLUCOSE TRANSPORTER PROTEIN 1"/>
    <property type="match status" value="1"/>
</dbReference>
<dbReference type="InterPro" id="IPR005828">
    <property type="entry name" value="MFS_sugar_transport-like"/>
</dbReference>
<dbReference type="SUPFAM" id="SSF103473">
    <property type="entry name" value="MFS general substrate transporter"/>
    <property type="match status" value="1"/>
</dbReference>
<dbReference type="InterPro" id="IPR036259">
    <property type="entry name" value="MFS_trans_sf"/>
</dbReference>
<sequence>ALADKAGRRGGLLYTNLVAFIAAVLMGGAKPANMYPMMIAGRFFIGIYAGLSVLVPIYLTEVSPTNLRG</sequence>
<keyword evidence="5 6" id="KW-0472">Membrane</keyword>
<dbReference type="OrthoDB" id="4540492at2759"/>
<dbReference type="InterPro" id="IPR020846">
    <property type="entry name" value="MFS_dom"/>
</dbReference>
<feature type="transmembrane region" description="Helical" evidence="6">
    <location>
        <begin position="35"/>
        <end position="59"/>
    </location>
</feature>
<reference evidence="8 9" key="1">
    <citation type="submission" date="2015-09" db="EMBL/GenBank/DDBJ databases">
        <title>Draft genome of the parasitic nematode Teladorsagia circumcincta isolate WARC Sus (inbred).</title>
        <authorList>
            <person name="Mitreva M."/>
        </authorList>
    </citation>
    <scope>NUCLEOTIDE SEQUENCE [LARGE SCALE GENOMIC DNA]</scope>
    <source>
        <strain evidence="8 9">S</strain>
    </source>
</reference>
<dbReference type="Proteomes" id="UP000230423">
    <property type="component" value="Unassembled WGS sequence"/>
</dbReference>
<comment type="subcellular location">
    <subcellularLocation>
        <location evidence="1">Membrane</location>
        <topology evidence="1">Multi-pass membrane protein</topology>
    </subcellularLocation>
</comment>
<protein>
    <recommendedName>
        <fullName evidence="7">Major facilitator superfamily (MFS) profile domain-containing protein</fullName>
    </recommendedName>
</protein>
<keyword evidence="4 6" id="KW-1133">Transmembrane helix</keyword>
<evidence type="ECO:0000256" key="2">
    <source>
        <dbReference type="ARBA" id="ARBA00022448"/>
    </source>
</evidence>
<dbReference type="PROSITE" id="PS50850">
    <property type="entry name" value="MFS"/>
    <property type="match status" value="1"/>
</dbReference>
<organism evidence="8 9">
    <name type="scientific">Teladorsagia circumcincta</name>
    <name type="common">Brown stomach worm</name>
    <name type="synonym">Ostertagia circumcincta</name>
    <dbReference type="NCBI Taxonomy" id="45464"/>
    <lineage>
        <taxon>Eukaryota</taxon>
        <taxon>Metazoa</taxon>
        <taxon>Ecdysozoa</taxon>
        <taxon>Nematoda</taxon>
        <taxon>Chromadorea</taxon>
        <taxon>Rhabditida</taxon>
        <taxon>Rhabditina</taxon>
        <taxon>Rhabditomorpha</taxon>
        <taxon>Strongyloidea</taxon>
        <taxon>Trichostrongylidae</taxon>
        <taxon>Teladorsagia</taxon>
    </lineage>
</organism>
<dbReference type="AlphaFoldDB" id="A0A2G9T804"/>
<feature type="non-terminal residue" evidence="8">
    <location>
        <position position="69"/>
    </location>
</feature>
<dbReference type="Gene3D" id="1.20.1250.20">
    <property type="entry name" value="MFS general substrate transporter like domains"/>
    <property type="match status" value="1"/>
</dbReference>
<dbReference type="Pfam" id="PF00083">
    <property type="entry name" value="Sugar_tr"/>
    <property type="match status" value="1"/>
</dbReference>
<evidence type="ECO:0000256" key="6">
    <source>
        <dbReference type="SAM" id="Phobius"/>
    </source>
</evidence>
<keyword evidence="2" id="KW-0813">Transport</keyword>
<evidence type="ECO:0000259" key="7">
    <source>
        <dbReference type="PROSITE" id="PS50850"/>
    </source>
</evidence>
<evidence type="ECO:0000256" key="1">
    <source>
        <dbReference type="ARBA" id="ARBA00004141"/>
    </source>
</evidence>
<dbReference type="GO" id="GO:0016020">
    <property type="term" value="C:membrane"/>
    <property type="evidence" value="ECO:0007669"/>
    <property type="project" value="UniProtKB-SubCell"/>
</dbReference>
<proteinExistence type="predicted"/>
<dbReference type="InterPro" id="IPR045263">
    <property type="entry name" value="GLUT"/>
</dbReference>
<keyword evidence="9" id="KW-1185">Reference proteome</keyword>
<feature type="domain" description="Major facilitator superfamily (MFS) profile" evidence="7">
    <location>
        <begin position="1"/>
        <end position="69"/>
    </location>
</feature>
<feature type="non-terminal residue" evidence="8">
    <location>
        <position position="1"/>
    </location>
</feature>
<evidence type="ECO:0000256" key="3">
    <source>
        <dbReference type="ARBA" id="ARBA00022692"/>
    </source>
</evidence>
<dbReference type="GO" id="GO:0015149">
    <property type="term" value="F:hexose transmembrane transporter activity"/>
    <property type="evidence" value="ECO:0007669"/>
    <property type="project" value="TreeGrafter"/>
</dbReference>
<evidence type="ECO:0000256" key="4">
    <source>
        <dbReference type="ARBA" id="ARBA00022989"/>
    </source>
</evidence>
<evidence type="ECO:0000313" key="9">
    <source>
        <dbReference type="Proteomes" id="UP000230423"/>
    </source>
</evidence>
<gene>
    <name evidence="8" type="ORF">TELCIR_24581</name>
</gene>
<evidence type="ECO:0000256" key="5">
    <source>
        <dbReference type="ARBA" id="ARBA00023136"/>
    </source>
</evidence>
<name>A0A2G9T804_TELCI</name>
<dbReference type="PANTHER" id="PTHR23503">
    <property type="entry name" value="SOLUTE CARRIER FAMILY 2"/>
    <property type="match status" value="1"/>
</dbReference>
<evidence type="ECO:0000313" key="8">
    <source>
        <dbReference type="EMBL" id="PIO54064.1"/>
    </source>
</evidence>
<keyword evidence="3 6" id="KW-0812">Transmembrane</keyword>
<accession>A0A2G9T804</accession>
<dbReference type="EMBL" id="KZ402209">
    <property type="protein sequence ID" value="PIO54064.1"/>
    <property type="molecule type" value="Genomic_DNA"/>
</dbReference>